<evidence type="ECO:0000313" key="2">
    <source>
        <dbReference type="Proteomes" id="UP001162164"/>
    </source>
</evidence>
<organism evidence="1 2">
    <name type="scientific">Molorchus minor</name>
    <dbReference type="NCBI Taxonomy" id="1323400"/>
    <lineage>
        <taxon>Eukaryota</taxon>
        <taxon>Metazoa</taxon>
        <taxon>Ecdysozoa</taxon>
        <taxon>Arthropoda</taxon>
        <taxon>Hexapoda</taxon>
        <taxon>Insecta</taxon>
        <taxon>Pterygota</taxon>
        <taxon>Neoptera</taxon>
        <taxon>Endopterygota</taxon>
        <taxon>Coleoptera</taxon>
        <taxon>Polyphaga</taxon>
        <taxon>Cucujiformia</taxon>
        <taxon>Chrysomeloidea</taxon>
        <taxon>Cerambycidae</taxon>
        <taxon>Lamiinae</taxon>
        <taxon>Monochamini</taxon>
        <taxon>Molorchus</taxon>
    </lineage>
</organism>
<keyword evidence="2" id="KW-1185">Reference proteome</keyword>
<dbReference type="EMBL" id="JAPWTJ010000047">
    <property type="protein sequence ID" value="KAJ8984092.1"/>
    <property type="molecule type" value="Genomic_DNA"/>
</dbReference>
<evidence type="ECO:0000313" key="1">
    <source>
        <dbReference type="EMBL" id="KAJ8984092.1"/>
    </source>
</evidence>
<proteinExistence type="predicted"/>
<comment type="caution">
    <text evidence="1">The sequence shown here is derived from an EMBL/GenBank/DDBJ whole genome shotgun (WGS) entry which is preliminary data.</text>
</comment>
<reference evidence="1" key="1">
    <citation type="journal article" date="2023" name="Insect Mol. Biol.">
        <title>Genome sequencing provides insights into the evolution of gene families encoding plant cell wall-degrading enzymes in longhorned beetles.</title>
        <authorList>
            <person name="Shin N.R."/>
            <person name="Okamura Y."/>
            <person name="Kirsch R."/>
            <person name="Pauchet Y."/>
        </authorList>
    </citation>
    <scope>NUCLEOTIDE SEQUENCE</scope>
    <source>
        <strain evidence="1">MMC_N1</strain>
    </source>
</reference>
<name>A0ABQ9K247_9CUCU</name>
<protein>
    <submittedName>
        <fullName evidence="1">Uncharacterized protein</fullName>
    </submittedName>
</protein>
<accession>A0ABQ9K247</accession>
<gene>
    <name evidence="1" type="ORF">NQ317_012748</name>
</gene>
<dbReference type="Proteomes" id="UP001162164">
    <property type="component" value="Unassembled WGS sequence"/>
</dbReference>
<sequence length="84" mass="9810">MSKNISLEIYGIRKEHLCMNNMPYRETLTISIATDYLCLSIYGKVPKEFFSCVSKKINRKVGKTYQTVFFLTNYVGDLTRNNAW</sequence>